<dbReference type="FunFam" id="3.40.1000.30:FF:000001">
    <property type="entry name" value="F-box only protein 7"/>
    <property type="match status" value="1"/>
</dbReference>
<accession>A0A8C5IUB8</accession>
<evidence type="ECO:0000256" key="4">
    <source>
        <dbReference type="ARBA" id="ARBA00004906"/>
    </source>
</evidence>
<evidence type="ECO:0000256" key="9">
    <source>
        <dbReference type="ARBA" id="ARBA00023242"/>
    </source>
</evidence>
<dbReference type="CDD" id="cd22087">
    <property type="entry name" value="F-box_FBXO7"/>
    <property type="match status" value="1"/>
</dbReference>
<dbReference type="GO" id="GO:0005739">
    <property type="term" value="C:mitochondrion"/>
    <property type="evidence" value="ECO:0007669"/>
    <property type="project" value="UniProtKB-SubCell"/>
</dbReference>
<comment type="subcellular location">
    <subcellularLocation>
        <location evidence="3">Cytoplasm</location>
        <location evidence="3">Cytosol</location>
    </subcellularLocation>
    <subcellularLocation>
        <location evidence="2">Mitochondrion</location>
    </subcellularLocation>
    <subcellularLocation>
        <location evidence="1">Nucleus</location>
    </subcellularLocation>
</comment>
<feature type="domain" description="F-box" evidence="12">
    <location>
        <begin position="446"/>
        <end position="492"/>
    </location>
</feature>
<keyword evidence="14" id="KW-1185">Reference proteome</keyword>
<dbReference type="PROSITE" id="PS50181">
    <property type="entry name" value="FBOX"/>
    <property type="match status" value="1"/>
</dbReference>
<reference evidence="13" key="2">
    <citation type="submission" date="2025-09" db="UniProtKB">
        <authorList>
            <consortium name="Ensembl"/>
        </authorList>
    </citation>
    <scope>IDENTIFICATION</scope>
</reference>
<dbReference type="AlphaFoldDB" id="A0A8C5IUB8"/>
<dbReference type="Proteomes" id="UP000694408">
    <property type="component" value="Unplaced"/>
</dbReference>
<feature type="compositionally biased region" description="Basic and acidic residues" evidence="11">
    <location>
        <begin position="636"/>
        <end position="645"/>
    </location>
</feature>
<feature type="compositionally biased region" description="Low complexity" evidence="11">
    <location>
        <begin position="13"/>
        <end position="29"/>
    </location>
</feature>
<feature type="region of interest" description="Disordered" evidence="11">
    <location>
        <begin position="613"/>
        <end position="645"/>
    </location>
</feature>
<evidence type="ECO:0000313" key="14">
    <source>
        <dbReference type="Proteomes" id="UP000694408"/>
    </source>
</evidence>
<dbReference type="InterPro" id="IPR036047">
    <property type="entry name" value="F-box-like_dom_sf"/>
</dbReference>
<evidence type="ECO:0000256" key="10">
    <source>
        <dbReference type="ARBA" id="ARBA00073844"/>
    </source>
</evidence>
<evidence type="ECO:0000256" key="2">
    <source>
        <dbReference type="ARBA" id="ARBA00004173"/>
    </source>
</evidence>
<dbReference type="Gene3D" id="1.20.1280.50">
    <property type="match status" value="1"/>
</dbReference>
<evidence type="ECO:0000256" key="11">
    <source>
        <dbReference type="SAM" id="MobiDB-lite"/>
    </source>
</evidence>
<evidence type="ECO:0000256" key="7">
    <source>
        <dbReference type="ARBA" id="ARBA00022786"/>
    </source>
</evidence>
<evidence type="ECO:0000256" key="5">
    <source>
        <dbReference type="ARBA" id="ARBA00022481"/>
    </source>
</evidence>
<evidence type="ECO:0000256" key="6">
    <source>
        <dbReference type="ARBA" id="ARBA00022490"/>
    </source>
</evidence>
<dbReference type="Gene3D" id="3.40.1000.30">
    <property type="match status" value="1"/>
</dbReference>
<keyword evidence="7" id="KW-0833">Ubl conjugation pathway</keyword>
<evidence type="ECO:0000313" key="13">
    <source>
        <dbReference type="Ensembl" id="ENSJHYP00000009181.1"/>
    </source>
</evidence>
<dbReference type="FunFam" id="1.20.1280.50:FF:000010">
    <property type="entry name" value="F-box only protein 7"/>
    <property type="match status" value="1"/>
</dbReference>
<dbReference type="SUPFAM" id="SSF81383">
    <property type="entry name" value="F-box domain"/>
    <property type="match status" value="1"/>
</dbReference>
<feature type="region of interest" description="Disordered" evidence="11">
    <location>
        <begin position="213"/>
        <end position="292"/>
    </location>
</feature>
<evidence type="ECO:0000259" key="12">
    <source>
        <dbReference type="PROSITE" id="PS50181"/>
    </source>
</evidence>
<dbReference type="InterPro" id="IPR021625">
    <property type="entry name" value="PI31_Prot_N"/>
</dbReference>
<reference evidence="13" key="1">
    <citation type="submission" date="2025-08" db="UniProtKB">
        <authorList>
            <consortium name="Ensembl"/>
        </authorList>
    </citation>
    <scope>IDENTIFICATION</scope>
</reference>
<dbReference type="SMART" id="SM00256">
    <property type="entry name" value="FBOX"/>
    <property type="match status" value="1"/>
</dbReference>
<feature type="compositionally biased region" description="Basic residues" evidence="11">
    <location>
        <begin position="1"/>
        <end position="12"/>
    </location>
</feature>
<feature type="compositionally biased region" description="Polar residues" evidence="11">
    <location>
        <begin position="234"/>
        <end position="245"/>
    </location>
</feature>
<dbReference type="GO" id="GO:0005829">
    <property type="term" value="C:cytosol"/>
    <property type="evidence" value="ECO:0007669"/>
    <property type="project" value="UniProtKB-SubCell"/>
</dbReference>
<dbReference type="Pfam" id="PF12937">
    <property type="entry name" value="F-box-like"/>
    <property type="match status" value="1"/>
</dbReference>
<dbReference type="InterPro" id="IPR029071">
    <property type="entry name" value="Ubiquitin-like_domsf"/>
</dbReference>
<sequence length="645" mass="70912">MAHPRQGKRLRRSGAVARRGRSAGAAHAAMTAPHRLWGRARGRLLPARSRAPNHRSRPGHSAARRDSDRGRAASPGGGAGAGLRRFRDNQNNGPARQPLRPRPVATFPAAAARRGPLGARGGRRDLARPAAAAMKLRVRLQKRTAALEVQGAEPTLGELRAQLRLALLPAWGYSSDTTFSITLNRKDALTEDQKTLASYGIVSGDLICLLLEEPDGQPSLPPPPAAPAPLQNGHEPSNSQANSAREGQVEVQESGERAGSSQEFPSRLVPEDADLEESTGSYPSEPMLCSEAADGETPHSLEVLYLSAECTSATDALIVLVHLLMMETGYVPQGIESKAVSMPEKWRGNGVYKLQYTHPLCGEGSAGLTCVPLGDLIAINATLKINEEIRSIKRIQLLPSSFVCFQDPEKVAGVYKDLQKLSRLFKDQLVYSLLAAARQALNLPDVFGLVVLPLELKLRIFRLLDVRSLISLSAVCRDLYTASNDQLLWRFMYLRDFRDPIARPRDTDWKELYKKKLKQKKEALRWRHMMLLPPIPHPIPFHPNPFYPNPFPPNPFPSNPIYPPMIIGGEYDERPTLPYVGDPINSLIPGQGEAPGQFPPFRPHFDPIGSLPGANPTLPGRVGPSDRFPPRPSRGRPMDIRRAFI</sequence>
<dbReference type="Ensembl" id="ENSJHYT00000011143.1">
    <property type="protein sequence ID" value="ENSJHYP00000009181.1"/>
    <property type="gene ID" value="ENSJHYG00000007274.1"/>
</dbReference>
<comment type="pathway">
    <text evidence="4">Protein modification; protein ubiquitination.</text>
</comment>
<dbReference type="GO" id="GO:0019901">
    <property type="term" value="F:protein kinase binding"/>
    <property type="evidence" value="ECO:0007669"/>
    <property type="project" value="InterPro"/>
</dbReference>
<evidence type="ECO:0000256" key="8">
    <source>
        <dbReference type="ARBA" id="ARBA00023128"/>
    </source>
</evidence>
<keyword evidence="5" id="KW-0488">Methylation</keyword>
<dbReference type="InterPro" id="IPR047118">
    <property type="entry name" value="Fbxo7"/>
</dbReference>
<dbReference type="OMA" id="HIEPICS"/>
<dbReference type="Pfam" id="PF11566">
    <property type="entry name" value="PI31_Prot_N"/>
    <property type="match status" value="1"/>
</dbReference>
<protein>
    <recommendedName>
        <fullName evidence="10">F-box only protein 7</fullName>
    </recommendedName>
</protein>
<feature type="compositionally biased region" description="Low complexity" evidence="11">
    <location>
        <begin position="108"/>
        <end position="117"/>
    </location>
</feature>
<dbReference type="GO" id="GO:0005634">
    <property type="term" value="C:nucleus"/>
    <property type="evidence" value="ECO:0007669"/>
    <property type="project" value="UniProtKB-SubCell"/>
</dbReference>
<evidence type="ECO:0000256" key="3">
    <source>
        <dbReference type="ARBA" id="ARBA00004514"/>
    </source>
</evidence>
<dbReference type="InterPro" id="IPR001810">
    <property type="entry name" value="F-box_dom"/>
</dbReference>
<organism evidence="13 14">
    <name type="scientific">Junco hyemalis</name>
    <name type="common">Dark-eyed junco</name>
    <dbReference type="NCBI Taxonomy" id="40217"/>
    <lineage>
        <taxon>Eukaryota</taxon>
        <taxon>Metazoa</taxon>
        <taxon>Chordata</taxon>
        <taxon>Craniata</taxon>
        <taxon>Vertebrata</taxon>
        <taxon>Euteleostomi</taxon>
        <taxon>Archelosauria</taxon>
        <taxon>Archosauria</taxon>
        <taxon>Dinosauria</taxon>
        <taxon>Saurischia</taxon>
        <taxon>Theropoda</taxon>
        <taxon>Coelurosauria</taxon>
        <taxon>Aves</taxon>
        <taxon>Neognathae</taxon>
        <taxon>Neoaves</taxon>
        <taxon>Telluraves</taxon>
        <taxon>Australaves</taxon>
        <taxon>Passeriformes</taxon>
        <taxon>Passerellidae</taxon>
        <taxon>Junco</taxon>
    </lineage>
</organism>
<feature type="region of interest" description="Disordered" evidence="11">
    <location>
        <begin position="1"/>
        <end position="125"/>
    </location>
</feature>
<keyword evidence="8" id="KW-0496">Mitochondrion</keyword>
<evidence type="ECO:0000256" key="1">
    <source>
        <dbReference type="ARBA" id="ARBA00004123"/>
    </source>
</evidence>
<keyword evidence="6" id="KW-0963">Cytoplasm</keyword>
<dbReference type="GO" id="GO:1903599">
    <property type="term" value="P:positive regulation of autophagy of mitochondrion"/>
    <property type="evidence" value="ECO:0007669"/>
    <property type="project" value="TreeGrafter"/>
</dbReference>
<name>A0A8C5IUB8_JUNHY</name>
<dbReference type="PANTHER" id="PTHR15537:SF2">
    <property type="entry name" value="F-BOX ONLY PROTEIN 7"/>
    <property type="match status" value="1"/>
</dbReference>
<proteinExistence type="predicted"/>
<dbReference type="PANTHER" id="PTHR15537">
    <property type="entry name" value="F-BOX ONLY PROTEIN 7"/>
    <property type="match status" value="1"/>
</dbReference>
<dbReference type="SUPFAM" id="SSF54236">
    <property type="entry name" value="Ubiquitin-like"/>
    <property type="match status" value="1"/>
</dbReference>
<keyword evidence="9" id="KW-0539">Nucleus</keyword>